<evidence type="ECO:0000256" key="1">
    <source>
        <dbReference type="SAM" id="SignalP"/>
    </source>
</evidence>
<accession>M7C7F0</accession>
<feature type="chain" id="PRO_5004080613" evidence="1">
    <location>
        <begin position="27"/>
        <end position="114"/>
    </location>
</feature>
<evidence type="ECO:0000313" key="3">
    <source>
        <dbReference type="Proteomes" id="UP000031443"/>
    </source>
</evidence>
<keyword evidence="1" id="KW-0732">Signal</keyword>
<name>M7C7F0_CHEMY</name>
<sequence>MDLGWQDGSGLVLGCLLLLAVDDAYCGAIVGHSATLAQISGQGWGLSAPKCEWPSQALFLLTANKMVGPAEMMDSSSNSGTETFVIEGWKPGPRGLCSIARTPRSCAYVFRDRP</sequence>
<evidence type="ECO:0000313" key="2">
    <source>
        <dbReference type="EMBL" id="EMP36497.1"/>
    </source>
</evidence>
<gene>
    <name evidence="2" type="ORF">UY3_06332</name>
</gene>
<keyword evidence="3" id="KW-1185">Reference proteome</keyword>
<feature type="signal peptide" evidence="1">
    <location>
        <begin position="1"/>
        <end position="26"/>
    </location>
</feature>
<dbReference type="AlphaFoldDB" id="M7C7F0"/>
<reference evidence="3" key="1">
    <citation type="journal article" date="2013" name="Nat. Genet.">
        <title>The draft genomes of soft-shell turtle and green sea turtle yield insights into the development and evolution of the turtle-specific body plan.</title>
        <authorList>
            <person name="Wang Z."/>
            <person name="Pascual-Anaya J."/>
            <person name="Zadissa A."/>
            <person name="Li W."/>
            <person name="Niimura Y."/>
            <person name="Huang Z."/>
            <person name="Li C."/>
            <person name="White S."/>
            <person name="Xiong Z."/>
            <person name="Fang D."/>
            <person name="Wang B."/>
            <person name="Ming Y."/>
            <person name="Chen Y."/>
            <person name="Zheng Y."/>
            <person name="Kuraku S."/>
            <person name="Pignatelli M."/>
            <person name="Herrero J."/>
            <person name="Beal K."/>
            <person name="Nozawa M."/>
            <person name="Li Q."/>
            <person name="Wang J."/>
            <person name="Zhang H."/>
            <person name="Yu L."/>
            <person name="Shigenobu S."/>
            <person name="Wang J."/>
            <person name="Liu J."/>
            <person name="Flicek P."/>
            <person name="Searle S."/>
            <person name="Wang J."/>
            <person name="Kuratani S."/>
            <person name="Yin Y."/>
            <person name="Aken B."/>
            <person name="Zhang G."/>
            <person name="Irie N."/>
        </authorList>
    </citation>
    <scope>NUCLEOTIDE SEQUENCE [LARGE SCALE GENOMIC DNA]</scope>
</reference>
<proteinExistence type="predicted"/>
<organism evidence="2 3">
    <name type="scientific">Chelonia mydas</name>
    <name type="common">Green sea-turtle</name>
    <name type="synonym">Chelonia agassizi</name>
    <dbReference type="NCBI Taxonomy" id="8469"/>
    <lineage>
        <taxon>Eukaryota</taxon>
        <taxon>Metazoa</taxon>
        <taxon>Chordata</taxon>
        <taxon>Craniata</taxon>
        <taxon>Vertebrata</taxon>
        <taxon>Euteleostomi</taxon>
        <taxon>Archelosauria</taxon>
        <taxon>Testudinata</taxon>
        <taxon>Testudines</taxon>
        <taxon>Cryptodira</taxon>
        <taxon>Durocryptodira</taxon>
        <taxon>Americhelydia</taxon>
        <taxon>Chelonioidea</taxon>
        <taxon>Cheloniidae</taxon>
        <taxon>Chelonia</taxon>
    </lineage>
</organism>
<protein>
    <submittedName>
        <fullName evidence="2">Uncharacterized protein</fullName>
    </submittedName>
</protein>
<dbReference type="EMBL" id="KB525025">
    <property type="protein sequence ID" value="EMP36497.1"/>
    <property type="molecule type" value="Genomic_DNA"/>
</dbReference>
<dbReference type="Proteomes" id="UP000031443">
    <property type="component" value="Unassembled WGS sequence"/>
</dbReference>